<accession>A0A2A6ECK4</accession>
<evidence type="ECO:0000313" key="1">
    <source>
        <dbReference type="EMBL" id="PDP57236.1"/>
    </source>
</evidence>
<comment type="caution">
    <text evidence="1">The sequence shown here is derived from an EMBL/GenBank/DDBJ whole genome shotgun (WGS) entry which is preliminary data.</text>
</comment>
<dbReference type="Pfam" id="PF11185">
    <property type="entry name" value="DUF2971"/>
    <property type="match status" value="1"/>
</dbReference>
<dbReference type="EMBL" id="NSLY01000073">
    <property type="protein sequence ID" value="PDP57236.1"/>
    <property type="molecule type" value="Genomic_DNA"/>
</dbReference>
<sequence length="300" mass="34913">MYYSICISYNTSYSPSAYKFRTCNKYLFQSLINESIGLTSPGYFNDPFDSPILELLNNDEDFSQYIRQAYNEGLKVSCFSSNIKLPREDTHQVINNEEKLKGALPEYLNELMWAHYADSHKGVCIKYHFPNSFTKFVDNSDGITCFFNDVTYSDSDISQYSNKDSINMKDAFFLKGKQWEYENELRLLYFDVNGREGYKVIKAENCIEAVYFGLRCSEEDKTTIMNILKDKKLITIDFREKQTESPIKFYKMEVDKEHFGQVKAKEITPEIVCSTKEKKSGCWLLKLINKLICVVTGNNL</sequence>
<reference evidence="1 2" key="1">
    <citation type="submission" date="2017-09" db="EMBL/GenBank/DDBJ databases">
        <title>Phase variable restriction modification systems are present in the genome sequences of periodontal pathogens Prevotella intermedia, Tannerella forsythia and Porphyromonas gingivalis.</title>
        <authorList>
            <person name="Haigh R.D."/>
            <person name="Crawford L."/>
            <person name="Ralph J."/>
            <person name="Wanford J."/>
            <person name="Vartoukian S.R."/>
            <person name="Hijazib K."/>
            <person name="Wade W."/>
            <person name="Oggioni M.R."/>
        </authorList>
    </citation>
    <scope>NUCLEOTIDE SEQUENCE [LARGE SCALE GENOMIC DNA]</scope>
    <source>
        <strain evidence="1 2">WW2834</strain>
    </source>
</reference>
<gene>
    <name evidence="1" type="ORF">CLI71_12450</name>
</gene>
<dbReference type="InterPro" id="IPR021352">
    <property type="entry name" value="DUF2971"/>
</dbReference>
<dbReference type="Proteomes" id="UP000219058">
    <property type="component" value="Unassembled WGS sequence"/>
</dbReference>
<evidence type="ECO:0000313" key="2">
    <source>
        <dbReference type="Proteomes" id="UP000219058"/>
    </source>
</evidence>
<name>A0A2A6ECK4_PREIN</name>
<proteinExistence type="predicted"/>
<protein>
    <recommendedName>
        <fullName evidence="3">DUF2971 domain-containing protein</fullName>
    </recommendedName>
</protein>
<evidence type="ECO:0008006" key="3">
    <source>
        <dbReference type="Google" id="ProtNLM"/>
    </source>
</evidence>
<dbReference type="AlphaFoldDB" id="A0A2A6ECK4"/>
<organism evidence="1 2">
    <name type="scientific">Prevotella intermedia</name>
    <dbReference type="NCBI Taxonomy" id="28131"/>
    <lineage>
        <taxon>Bacteria</taxon>
        <taxon>Pseudomonadati</taxon>
        <taxon>Bacteroidota</taxon>
        <taxon>Bacteroidia</taxon>
        <taxon>Bacteroidales</taxon>
        <taxon>Prevotellaceae</taxon>
        <taxon>Prevotella</taxon>
    </lineage>
</organism>